<dbReference type="Pfam" id="PF02050">
    <property type="entry name" value="FliJ"/>
    <property type="match status" value="1"/>
</dbReference>
<keyword evidence="10" id="KW-1006">Bacterial flagellum protein export</keyword>
<keyword evidence="4" id="KW-0813">Transport</keyword>
<dbReference type="EMBL" id="BAABBP010000002">
    <property type="protein sequence ID" value="GAA3982333.1"/>
    <property type="molecule type" value="Genomic_DNA"/>
</dbReference>
<evidence type="ECO:0000313" key="12">
    <source>
        <dbReference type="EMBL" id="GAA3982333.1"/>
    </source>
</evidence>
<evidence type="ECO:0000256" key="5">
    <source>
        <dbReference type="ARBA" id="ARBA00022475"/>
    </source>
</evidence>
<name>A0ABP7QH55_9BURK</name>
<evidence type="ECO:0000256" key="1">
    <source>
        <dbReference type="ARBA" id="ARBA00004413"/>
    </source>
</evidence>
<feature type="region of interest" description="Disordered" evidence="11">
    <location>
        <begin position="118"/>
        <end position="155"/>
    </location>
</feature>
<keyword evidence="9" id="KW-0472">Membrane</keyword>
<evidence type="ECO:0000313" key="13">
    <source>
        <dbReference type="Proteomes" id="UP001501627"/>
    </source>
</evidence>
<gene>
    <name evidence="12" type="ORF">GCM10022279_02370</name>
</gene>
<dbReference type="PANTHER" id="PTHR38786:SF1">
    <property type="entry name" value="FLAGELLAR FLIJ PROTEIN"/>
    <property type="match status" value="1"/>
</dbReference>
<dbReference type="PANTHER" id="PTHR38786">
    <property type="entry name" value="FLAGELLAR FLIJ PROTEIN"/>
    <property type="match status" value="1"/>
</dbReference>
<organism evidence="12 13">
    <name type="scientific">Comamonas faecalis</name>
    <dbReference type="NCBI Taxonomy" id="1387849"/>
    <lineage>
        <taxon>Bacteria</taxon>
        <taxon>Pseudomonadati</taxon>
        <taxon>Pseudomonadota</taxon>
        <taxon>Betaproteobacteria</taxon>
        <taxon>Burkholderiales</taxon>
        <taxon>Comamonadaceae</taxon>
        <taxon>Comamonas</taxon>
    </lineage>
</organism>
<comment type="similarity">
    <text evidence="2">Belongs to the FliJ family.</text>
</comment>
<comment type="subcellular location">
    <subcellularLocation>
        <location evidence="1">Cell membrane</location>
        <topology evidence="1">Peripheral membrane protein</topology>
        <orientation evidence="1">Cytoplasmic side</orientation>
    </subcellularLocation>
</comment>
<dbReference type="InterPro" id="IPR053716">
    <property type="entry name" value="Flag_assembly_chemotaxis_eff"/>
</dbReference>
<sequence length="155" mass="17928">MASLHAFEVAVDLAGRQRDGARQQLHGQQGLLQAAQAQFEQLQGYAQETERRWGLHENARVQPEVMRHHYAFMARLEHAMGLQAKVVQNQELRVMQAQAALRAAELRLASLRKVLEQRRKDGERAQQRREQKETDERASALFARRDNDPLHLMED</sequence>
<comment type="caution">
    <text evidence="12">The sequence shown here is derived from an EMBL/GenBank/DDBJ whole genome shotgun (WGS) entry which is preliminary data.</text>
</comment>
<dbReference type="InterPro" id="IPR052570">
    <property type="entry name" value="FliJ"/>
</dbReference>
<accession>A0ABP7QH55</accession>
<keyword evidence="5" id="KW-1003">Cell membrane</keyword>
<keyword evidence="13" id="KW-1185">Reference proteome</keyword>
<proteinExistence type="inferred from homology"/>
<evidence type="ECO:0000256" key="2">
    <source>
        <dbReference type="ARBA" id="ARBA00010004"/>
    </source>
</evidence>
<evidence type="ECO:0000256" key="8">
    <source>
        <dbReference type="ARBA" id="ARBA00022927"/>
    </source>
</evidence>
<evidence type="ECO:0000256" key="3">
    <source>
        <dbReference type="ARBA" id="ARBA00020392"/>
    </source>
</evidence>
<evidence type="ECO:0000256" key="11">
    <source>
        <dbReference type="SAM" id="MobiDB-lite"/>
    </source>
</evidence>
<dbReference type="InterPro" id="IPR012823">
    <property type="entry name" value="Flagell_FliJ"/>
</dbReference>
<dbReference type="RefSeq" id="WP_103046457.1">
    <property type="nucleotide sequence ID" value="NZ_BAABBP010000002.1"/>
</dbReference>
<keyword evidence="6" id="KW-0145">Chemotaxis</keyword>
<keyword evidence="8" id="KW-0653">Protein transport</keyword>
<evidence type="ECO:0000256" key="7">
    <source>
        <dbReference type="ARBA" id="ARBA00022795"/>
    </source>
</evidence>
<evidence type="ECO:0000256" key="10">
    <source>
        <dbReference type="ARBA" id="ARBA00023225"/>
    </source>
</evidence>
<dbReference type="Gene3D" id="1.10.287.1700">
    <property type="match status" value="1"/>
</dbReference>
<protein>
    <recommendedName>
        <fullName evidence="3">Flagellar FliJ protein</fullName>
    </recommendedName>
</protein>
<evidence type="ECO:0000256" key="4">
    <source>
        <dbReference type="ARBA" id="ARBA00022448"/>
    </source>
</evidence>
<evidence type="ECO:0000256" key="6">
    <source>
        <dbReference type="ARBA" id="ARBA00022500"/>
    </source>
</evidence>
<dbReference type="Proteomes" id="UP001501627">
    <property type="component" value="Unassembled WGS sequence"/>
</dbReference>
<keyword evidence="7" id="KW-1005">Bacterial flagellum biogenesis</keyword>
<reference evidence="13" key="1">
    <citation type="journal article" date="2019" name="Int. J. Syst. Evol. Microbiol.">
        <title>The Global Catalogue of Microorganisms (GCM) 10K type strain sequencing project: providing services to taxonomists for standard genome sequencing and annotation.</title>
        <authorList>
            <consortium name="The Broad Institute Genomics Platform"/>
            <consortium name="The Broad Institute Genome Sequencing Center for Infectious Disease"/>
            <person name="Wu L."/>
            <person name="Ma J."/>
        </authorList>
    </citation>
    <scope>NUCLEOTIDE SEQUENCE [LARGE SCALE GENOMIC DNA]</scope>
    <source>
        <strain evidence="13">JCM 17561</strain>
    </source>
</reference>
<evidence type="ECO:0000256" key="9">
    <source>
        <dbReference type="ARBA" id="ARBA00023136"/>
    </source>
</evidence>